<comment type="caution">
    <text evidence="3">The sequence shown here is derived from an EMBL/GenBank/DDBJ whole genome shotgun (WGS) entry which is preliminary data.</text>
</comment>
<keyword evidence="2" id="KW-0812">Transmembrane</keyword>
<dbReference type="EMBL" id="CAMAPE010000004">
    <property type="protein sequence ID" value="CAH9063469.1"/>
    <property type="molecule type" value="Genomic_DNA"/>
</dbReference>
<keyword evidence="4" id="KW-1185">Reference proteome</keyword>
<evidence type="ECO:0008006" key="5">
    <source>
        <dbReference type="Google" id="ProtNLM"/>
    </source>
</evidence>
<dbReference type="Proteomes" id="UP001152484">
    <property type="component" value="Unassembled WGS sequence"/>
</dbReference>
<gene>
    <name evidence="3" type="ORF">CEURO_LOCUS2056</name>
</gene>
<accession>A0A9P0YKI7</accession>
<name>A0A9P0YKI7_CUSEU</name>
<sequence>MDQHRKTHQSILLPLHTIISSLFVNSYHQSIVSAIHIRSISSPTSSLAADVDDDSTVRTPPFGQVSSPASPSPLPPSSTTTIILLLLLFCFLALKLIFLIFLLLIFFFSGIQFVDFWSSISHFR</sequence>
<feature type="region of interest" description="Disordered" evidence="1">
    <location>
        <begin position="44"/>
        <end position="75"/>
    </location>
</feature>
<keyword evidence="2" id="KW-1133">Transmembrane helix</keyword>
<evidence type="ECO:0000313" key="4">
    <source>
        <dbReference type="Proteomes" id="UP001152484"/>
    </source>
</evidence>
<dbReference type="AlphaFoldDB" id="A0A9P0YKI7"/>
<keyword evidence="2" id="KW-0472">Membrane</keyword>
<evidence type="ECO:0000313" key="3">
    <source>
        <dbReference type="EMBL" id="CAH9063469.1"/>
    </source>
</evidence>
<organism evidence="3 4">
    <name type="scientific">Cuscuta europaea</name>
    <name type="common">European dodder</name>
    <dbReference type="NCBI Taxonomy" id="41803"/>
    <lineage>
        <taxon>Eukaryota</taxon>
        <taxon>Viridiplantae</taxon>
        <taxon>Streptophyta</taxon>
        <taxon>Embryophyta</taxon>
        <taxon>Tracheophyta</taxon>
        <taxon>Spermatophyta</taxon>
        <taxon>Magnoliopsida</taxon>
        <taxon>eudicotyledons</taxon>
        <taxon>Gunneridae</taxon>
        <taxon>Pentapetalae</taxon>
        <taxon>asterids</taxon>
        <taxon>lamiids</taxon>
        <taxon>Solanales</taxon>
        <taxon>Convolvulaceae</taxon>
        <taxon>Cuscuteae</taxon>
        <taxon>Cuscuta</taxon>
        <taxon>Cuscuta subgen. Cuscuta</taxon>
    </lineage>
</organism>
<proteinExistence type="predicted"/>
<feature type="transmembrane region" description="Helical" evidence="2">
    <location>
        <begin position="82"/>
        <end position="108"/>
    </location>
</feature>
<reference evidence="3" key="1">
    <citation type="submission" date="2022-07" db="EMBL/GenBank/DDBJ databases">
        <authorList>
            <person name="Macas J."/>
            <person name="Novak P."/>
            <person name="Neumann P."/>
        </authorList>
    </citation>
    <scope>NUCLEOTIDE SEQUENCE</scope>
</reference>
<evidence type="ECO:0000256" key="1">
    <source>
        <dbReference type="SAM" id="MobiDB-lite"/>
    </source>
</evidence>
<evidence type="ECO:0000256" key="2">
    <source>
        <dbReference type="SAM" id="Phobius"/>
    </source>
</evidence>
<protein>
    <recommendedName>
        <fullName evidence="5">Transmembrane protein</fullName>
    </recommendedName>
</protein>